<dbReference type="SUPFAM" id="SSF52096">
    <property type="entry name" value="ClpP/crotonase"/>
    <property type="match status" value="1"/>
</dbReference>
<dbReference type="AlphaFoldDB" id="A0A6G4AYK3"/>
<dbReference type="InterPro" id="IPR029045">
    <property type="entry name" value="ClpP/crotonase-like_dom_sf"/>
</dbReference>
<organism evidence="1 2">
    <name type="scientific">Streptomyces rhizosphaericus</name>
    <dbReference type="NCBI Taxonomy" id="114699"/>
    <lineage>
        <taxon>Bacteria</taxon>
        <taxon>Bacillati</taxon>
        <taxon>Actinomycetota</taxon>
        <taxon>Actinomycetes</taxon>
        <taxon>Kitasatosporales</taxon>
        <taxon>Streptomycetaceae</taxon>
        <taxon>Streptomyces</taxon>
        <taxon>Streptomyces violaceusniger group</taxon>
    </lineage>
</organism>
<dbReference type="Proteomes" id="UP000476310">
    <property type="component" value="Unassembled WGS sequence"/>
</dbReference>
<dbReference type="RefSeq" id="WP_164437105.1">
    <property type="nucleotide sequence ID" value="NZ_JAAIKT010000133.1"/>
</dbReference>
<proteinExistence type="predicted"/>
<dbReference type="PANTHER" id="PTHR11941">
    <property type="entry name" value="ENOYL-COA HYDRATASE-RELATED"/>
    <property type="match status" value="1"/>
</dbReference>
<evidence type="ECO:0000313" key="1">
    <source>
        <dbReference type="EMBL" id="NEW77621.1"/>
    </source>
</evidence>
<dbReference type="GO" id="GO:0006635">
    <property type="term" value="P:fatty acid beta-oxidation"/>
    <property type="evidence" value="ECO:0007669"/>
    <property type="project" value="TreeGrafter"/>
</dbReference>
<dbReference type="InterPro" id="IPR001753">
    <property type="entry name" value="Enoyl-CoA_hydra/iso"/>
</dbReference>
<dbReference type="Pfam" id="PF00378">
    <property type="entry name" value="ECH_1"/>
    <property type="match status" value="1"/>
</dbReference>
<dbReference type="Gene3D" id="3.90.226.10">
    <property type="entry name" value="2-enoyl-CoA Hydratase, Chain A, domain 1"/>
    <property type="match status" value="1"/>
</dbReference>
<dbReference type="Gene3D" id="1.20.58.1300">
    <property type="match status" value="1"/>
</dbReference>
<dbReference type="PANTHER" id="PTHR11941:SF54">
    <property type="entry name" value="ENOYL-COA HYDRATASE, MITOCHONDRIAL"/>
    <property type="match status" value="1"/>
</dbReference>
<accession>A0A6G4AYK3</accession>
<sequence>MKLEDSLLLAADYHKDRVALAEFIENMEAALSDLPQRAERNGAQQNRAKAIHETARTARQAFLDLHADELYAELTESYEHHLRIENLAFKAAELVPGLVPTRLQIEKERSLPQQHKEGNEIDQGILFNSFLNSPRTGSHLLDAMRRPTAEALSLLSAFKEEGWVDLGSVTLRREDGVGFVTLDNHEYLNAEDDATVGRLETAVDLVLLDDCIKVGVLRGAPMRHPRYANQRVFSAGINLTHLYQGRISLIDFMLRRELGYINKMFRGIIAVSPGQGSQHTQEKPWIGAIDTFSIGGGTQITLVLDRVIAERKSYFTLPAMQEGIVPGAANLRLPRMTGSRLARQSIFFNRLIPADSSHGQLLCDVVADSNEMESAIRSAAAELSKPAVVANRRMLRLAEEPESSFREYMAWYALEQSRLIHSEDMIATLERSWVARAR</sequence>
<gene>
    <name evidence="1" type="ORF">G4H13_46770</name>
</gene>
<dbReference type="GO" id="GO:0003824">
    <property type="term" value="F:catalytic activity"/>
    <property type="evidence" value="ECO:0007669"/>
    <property type="project" value="UniProtKB-ARBA"/>
</dbReference>
<name>A0A6G4AYK3_9ACTN</name>
<keyword evidence="2" id="KW-1185">Reference proteome</keyword>
<comment type="caution">
    <text evidence="1">The sequence shown here is derived from an EMBL/GenBank/DDBJ whole genome shotgun (WGS) entry which is preliminary data.</text>
</comment>
<dbReference type="EMBL" id="JAAIKT010000133">
    <property type="protein sequence ID" value="NEW77621.1"/>
    <property type="molecule type" value="Genomic_DNA"/>
</dbReference>
<reference evidence="1" key="1">
    <citation type="submission" date="2020-02" db="EMBL/GenBank/DDBJ databases">
        <title>A new Streptomyces sp. for controlling soil-borne diseases.</title>
        <authorList>
            <person name="Li X."/>
            <person name="Tian Y."/>
            <person name="Gao K."/>
        </authorList>
    </citation>
    <scope>NUCLEOTIDE SEQUENCE [LARGE SCALE GENOMIC DNA]</scope>
    <source>
        <strain evidence="1">0250</strain>
    </source>
</reference>
<dbReference type="CDD" id="cd06558">
    <property type="entry name" value="crotonase-like"/>
    <property type="match status" value="1"/>
</dbReference>
<evidence type="ECO:0000313" key="2">
    <source>
        <dbReference type="Proteomes" id="UP000476310"/>
    </source>
</evidence>
<protein>
    <submittedName>
        <fullName evidence="1">Enoyl-CoA hydratase/isomerase family protein</fullName>
    </submittedName>
</protein>